<accession>A0ABV7YV27</accession>
<dbReference type="InterPro" id="IPR025250">
    <property type="entry name" value="DUF4199"/>
</dbReference>
<feature type="transmembrane region" description="Helical" evidence="1">
    <location>
        <begin position="34"/>
        <end position="54"/>
    </location>
</feature>
<feature type="transmembrane region" description="Helical" evidence="1">
    <location>
        <begin position="9"/>
        <end position="28"/>
    </location>
</feature>
<reference evidence="3" key="1">
    <citation type="journal article" date="2019" name="Int. J. Syst. Evol. Microbiol.">
        <title>The Global Catalogue of Microorganisms (GCM) 10K type strain sequencing project: providing services to taxonomists for standard genome sequencing and annotation.</title>
        <authorList>
            <consortium name="The Broad Institute Genomics Platform"/>
            <consortium name="The Broad Institute Genome Sequencing Center for Infectious Disease"/>
            <person name="Wu L."/>
            <person name="Ma J."/>
        </authorList>
    </citation>
    <scope>NUCLEOTIDE SEQUENCE [LARGE SCALE GENOMIC DNA]</scope>
    <source>
        <strain evidence="3">CECT 7956</strain>
    </source>
</reference>
<dbReference type="RefSeq" id="WP_379836102.1">
    <property type="nucleotide sequence ID" value="NZ_JBHRYQ010000001.1"/>
</dbReference>
<evidence type="ECO:0000313" key="2">
    <source>
        <dbReference type="EMBL" id="MFC3810190.1"/>
    </source>
</evidence>
<keyword evidence="1" id="KW-0472">Membrane</keyword>
<keyword evidence="3" id="KW-1185">Reference proteome</keyword>
<keyword evidence="1" id="KW-0812">Transmembrane</keyword>
<evidence type="ECO:0000256" key="1">
    <source>
        <dbReference type="SAM" id="Phobius"/>
    </source>
</evidence>
<dbReference type="Proteomes" id="UP001595616">
    <property type="component" value="Unassembled WGS sequence"/>
</dbReference>
<dbReference type="EMBL" id="JBHRYQ010000001">
    <property type="protein sequence ID" value="MFC3810190.1"/>
    <property type="molecule type" value="Genomic_DNA"/>
</dbReference>
<feature type="transmembrane region" description="Helical" evidence="1">
    <location>
        <begin position="138"/>
        <end position="162"/>
    </location>
</feature>
<proteinExistence type="predicted"/>
<gene>
    <name evidence="2" type="ORF">ACFOOI_05960</name>
</gene>
<sequence>MEKVSSARIALKWGVIYGIVSIVLTTILYNTELWQNKTLSFLLSTLFFFGVLYLSMKEFRTLNGGFMSFKEGLGLGTLTITAGGIISLFFDFFYKKFIDTNILNLQNEMILEQYEKMGMSEEQIDAAMQRVESMNNSGLTFIGGMLFIVLFGFLCSLIMSAVMKKDKPVFS</sequence>
<comment type="caution">
    <text evidence="2">The sequence shown here is derived from an EMBL/GenBank/DDBJ whole genome shotgun (WGS) entry which is preliminary data.</text>
</comment>
<dbReference type="Pfam" id="PF13858">
    <property type="entry name" value="DUF4199"/>
    <property type="match status" value="1"/>
</dbReference>
<feature type="transmembrane region" description="Helical" evidence="1">
    <location>
        <begin position="75"/>
        <end position="94"/>
    </location>
</feature>
<keyword evidence="1" id="KW-1133">Transmembrane helix</keyword>
<protein>
    <submittedName>
        <fullName evidence="2">DUF4199 domain-containing protein</fullName>
    </submittedName>
</protein>
<name>A0ABV7YV27_9BACT</name>
<evidence type="ECO:0000313" key="3">
    <source>
        <dbReference type="Proteomes" id="UP001595616"/>
    </source>
</evidence>
<organism evidence="2 3">
    <name type="scientific">Lacihabitans lacunae</name>
    <dbReference type="NCBI Taxonomy" id="1028214"/>
    <lineage>
        <taxon>Bacteria</taxon>
        <taxon>Pseudomonadati</taxon>
        <taxon>Bacteroidota</taxon>
        <taxon>Cytophagia</taxon>
        <taxon>Cytophagales</taxon>
        <taxon>Leadbetterellaceae</taxon>
        <taxon>Lacihabitans</taxon>
    </lineage>
</organism>